<keyword evidence="3 6" id="KW-1133">Transmembrane helix</keyword>
<evidence type="ECO:0000256" key="6">
    <source>
        <dbReference type="SAM" id="Phobius"/>
    </source>
</evidence>
<keyword evidence="8" id="KW-1185">Reference proteome</keyword>
<dbReference type="PANTHER" id="PTHR13377">
    <property type="entry name" value="PLACENTAL PROTEIN 6"/>
    <property type="match status" value="1"/>
</dbReference>
<dbReference type="Pfam" id="PF08551">
    <property type="entry name" value="DUF1751"/>
    <property type="match status" value="1"/>
</dbReference>
<evidence type="ECO:0000256" key="2">
    <source>
        <dbReference type="ARBA" id="ARBA00022692"/>
    </source>
</evidence>
<reference evidence="7" key="1">
    <citation type="submission" date="2016-04" db="EMBL/GenBank/DDBJ databases">
        <authorList>
            <person name="Evans L.H."/>
            <person name="Alamgir A."/>
            <person name="Owens N."/>
            <person name="Weber N.D."/>
            <person name="Virtaneva K."/>
            <person name="Barbian K."/>
            <person name="Babar A."/>
            <person name="Rosenke K."/>
        </authorList>
    </citation>
    <scope>NUCLEOTIDE SEQUENCE [LARGE SCALE GENOMIC DNA]</scope>
    <source>
        <strain evidence="7">CBS 101.48</strain>
    </source>
</reference>
<evidence type="ECO:0000313" key="7">
    <source>
        <dbReference type="EMBL" id="SAM04049.1"/>
    </source>
</evidence>
<dbReference type="PANTHER" id="PTHR13377:SF3">
    <property type="entry name" value="TRANSMEMBRANE PROTEIN 115"/>
    <property type="match status" value="1"/>
</dbReference>
<protein>
    <recommendedName>
        <fullName evidence="9">Peptidase S54 rhomboid domain-containing protein</fullName>
    </recommendedName>
</protein>
<accession>A0A163MEB7</accession>
<comment type="subcellular location">
    <subcellularLocation>
        <location evidence="1">Membrane</location>
        <topology evidence="1">Multi-pass membrane protein</topology>
    </subcellularLocation>
</comment>
<sequence>MAPPIKSVVANIPTLTKTLLINVFMISSMGAVYIYRQQQLEPDTPLLHSHCPYLGLVPGRILQAPWTIVTSIFFENTFLTFVSSLAVILFCGKYLERAWGSRELVRFILITGILSNIVTWAGILLSYYLSGGDETFLYGVQINGLSGVFSGFLVAFKLLIPEHRLALMGGRLAIRVKDLLGVATITSIICLIFFKAIVFYNLVNIGWVIAWIYLRFFQFHDESGLYGDRSDTFALVTFFPPFLRPVIGFIGNLVHHLVIKFNVCPSIFGHQRSTMYDMEHQTPGSARAEAERRRALALKALDQRLSKPSPSNIGSSSSVSPQPSSSATIIGSATSTTTTTSNIESTTTTATKTINTSDFTEKQQSGTNEDTSRDD</sequence>
<feature type="transmembrane region" description="Helical" evidence="6">
    <location>
        <begin position="12"/>
        <end position="35"/>
    </location>
</feature>
<dbReference type="SMART" id="SM01160">
    <property type="entry name" value="DUF1751"/>
    <property type="match status" value="1"/>
</dbReference>
<feature type="compositionally biased region" description="Low complexity" evidence="5">
    <location>
        <begin position="306"/>
        <end position="357"/>
    </location>
</feature>
<dbReference type="InterPro" id="IPR013861">
    <property type="entry name" value="TMEM115/Pdh1/Rbl19"/>
</dbReference>
<dbReference type="InterPro" id="IPR035952">
    <property type="entry name" value="Rhomboid-like_sf"/>
</dbReference>
<dbReference type="Gene3D" id="1.20.1540.10">
    <property type="entry name" value="Rhomboid-like"/>
    <property type="match status" value="1"/>
</dbReference>
<evidence type="ECO:0000256" key="3">
    <source>
        <dbReference type="ARBA" id="ARBA00022989"/>
    </source>
</evidence>
<dbReference type="GO" id="GO:0016020">
    <property type="term" value="C:membrane"/>
    <property type="evidence" value="ECO:0007669"/>
    <property type="project" value="UniProtKB-SubCell"/>
</dbReference>
<organism evidence="7">
    <name type="scientific">Absidia glauca</name>
    <name type="common">Pin mould</name>
    <dbReference type="NCBI Taxonomy" id="4829"/>
    <lineage>
        <taxon>Eukaryota</taxon>
        <taxon>Fungi</taxon>
        <taxon>Fungi incertae sedis</taxon>
        <taxon>Mucoromycota</taxon>
        <taxon>Mucoromycotina</taxon>
        <taxon>Mucoromycetes</taxon>
        <taxon>Mucorales</taxon>
        <taxon>Cunninghamellaceae</taxon>
        <taxon>Absidia</taxon>
    </lineage>
</organism>
<keyword evidence="4 6" id="KW-0472">Membrane</keyword>
<proteinExistence type="predicted"/>
<feature type="transmembrane region" description="Helical" evidence="6">
    <location>
        <begin position="104"/>
        <end position="129"/>
    </location>
</feature>
<dbReference type="AlphaFoldDB" id="A0A163MEB7"/>
<dbReference type="OMA" id="EIHFWEV"/>
<dbReference type="FunFam" id="1.20.1540.10:FF:000004">
    <property type="entry name" value="Transmembrane protein 115"/>
    <property type="match status" value="1"/>
</dbReference>
<evidence type="ECO:0000313" key="8">
    <source>
        <dbReference type="Proteomes" id="UP000078561"/>
    </source>
</evidence>
<dbReference type="GO" id="GO:0005794">
    <property type="term" value="C:Golgi apparatus"/>
    <property type="evidence" value="ECO:0007669"/>
    <property type="project" value="TreeGrafter"/>
</dbReference>
<dbReference type="SUPFAM" id="SSF144091">
    <property type="entry name" value="Rhomboid-like"/>
    <property type="match status" value="1"/>
</dbReference>
<feature type="transmembrane region" description="Helical" evidence="6">
    <location>
        <begin position="233"/>
        <end position="254"/>
    </location>
</feature>
<evidence type="ECO:0008006" key="9">
    <source>
        <dbReference type="Google" id="ProtNLM"/>
    </source>
</evidence>
<keyword evidence="2 6" id="KW-0812">Transmembrane</keyword>
<dbReference type="GO" id="GO:0006890">
    <property type="term" value="P:retrograde vesicle-mediated transport, Golgi to endoplasmic reticulum"/>
    <property type="evidence" value="ECO:0007669"/>
    <property type="project" value="InterPro"/>
</dbReference>
<dbReference type="EMBL" id="LT554349">
    <property type="protein sequence ID" value="SAM04049.1"/>
    <property type="molecule type" value="Genomic_DNA"/>
</dbReference>
<feature type="transmembrane region" description="Helical" evidence="6">
    <location>
        <begin position="180"/>
        <end position="213"/>
    </location>
</feature>
<dbReference type="InParanoid" id="A0A163MEB7"/>
<dbReference type="STRING" id="4829.A0A163MEB7"/>
<evidence type="ECO:0000256" key="4">
    <source>
        <dbReference type="ARBA" id="ARBA00023136"/>
    </source>
</evidence>
<feature type="region of interest" description="Disordered" evidence="5">
    <location>
        <begin position="305"/>
        <end position="375"/>
    </location>
</feature>
<feature type="transmembrane region" description="Helical" evidence="6">
    <location>
        <begin position="66"/>
        <end position="92"/>
    </location>
</feature>
<gene>
    <name evidence="7" type="primary">ABSGL_09909.1 scaffold 11783</name>
</gene>
<evidence type="ECO:0000256" key="1">
    <source>
        <dbReference type="ARBA" id="ARBA00004141"/>
    </source>
</evidence>
<dbReference type="Proteomes" id="UP000078561">
    <property type="component" value="Unassembled WGS sequence"/>
</dbReference>
<feature type="transmembrane region" description="Helical" evidence="6">
    <location>
        <begin position="135"/>
        <end position="160"/>
    </location>
</feature>
<name>A0A163MEB7_ABSGL</name>
<dbReference type="OrthoDB" id="73612at2759"/>
<evidence type="ECO:0000256" key="5">
    <source>
        <dbReference type="SAM" id="MobiDB-lite"/>
    </source>
</evidence>